<reference evidence="1" key="1">
    <citation type="submission" date="2015-04" db="EMBL/GenBank/DDBJ databases">
        <title>The genome sequence of the plant pathogenic Rhizarian Plasmodiophora brassicae reveals insights in its biotrophic life cycle and the origin of chitin synthesis.</title>
        <authorList>
            <person name="Schwelm A."/>
            <person name="Fogelqvist J."/>
            <person name="Knaust A."/>
            <person name="Julke S."/>
            <person name="Lilja T."/>
            <person name="Dhandapani V."/>
            <person name="Bonilla-Rosso G."/>
            <person name="Karlsson M."/>
            <person name="Shevchenko A."/>
            <person name="Choi S.R."/>
            <person name="Kim H.G."/>
            <person name="Park J.Y."/>
            <person name="Lim Y.P."/>
            <person name="Ludwig-Muller J."/>
            <person name="Dixelius C."/>
        </authorList>
    </citation>
    <scope>NUCLEOTIDE SEQUENCE</scope>
    <source>
        <tissue evidence="1">Potato root galls</tissue>
    </source>
</reference>
<evidence type="ECO:0000313" key="1">
    <source>
        <dbReference type="EMBL" id="CRZ13165.1"/>
    </source>
</evidence>
<dbReference type="AlphaFoldDB" id="A0A0H5RG82"/>
<proteinExistence type="predicted"/>
<feature type="non-terminal residue" evidence="1">
    <location>
        <position position="106"/>
    </location>
</feature>
<protein>
    <submittedName>
        <fullName evidence="1">Uncharacterized protein</fullName>
    </submittedName>
</protein>
<dbReference type="EMBL" id="HACM01012723">
    <property type="protein sequence ID" value="CRZ13165.1"/>
    <property type="molecule type" value="Transcribed_RNA"/>
</dbReference>
<accession>A0A0H5RG82</accession>
<name>A0A0H5RG82_9EUKA</name>
<feature type="non-terminal residue" evidence="1">
    <location>
        <position position="1"/>
    </location>
</feature>
<sequence length="106" mass="11924">GKGRSDYDSESVVSNLVALMFDFMSRKFSNMIKRIRETMGRPQEDPCEDVQRCYVAYLQTGGPAATQARHALLAVSDFYAEAKQAKFRHGPKCKETVGLQHEAHRG</sequence>
<organism evidence="1">
    <name type="scientific">Spongospora subterranea</name>
    <dbReference type="NCBI Taxonomy" id="70186"/>
    <lineage>
        <taxon>Eukaryota</taxon>
        <taxon>Sar</taxon>
        <taxon>Rhizaria</taxon>
        <taxon>Endomyxa</taxon>
        <taxon>Phytomyxea</taxon>
        <taxon>Plasmodiophorida</taxon>
        <taxon>Plasmodiophoridae</taxon>
        <taxon>Spongospora</taxon>
    </lineage>
</organism>